<keyword evidence="6" id="KW-1185">Reference proteome</keyword>
<evidence type="ECO:0000256" key="2">
    <source>
        <dbReference type="RuleBase" id="RU362119"/>
    </source>
</evidence>
<dbReference type="STRING" id="53444.AYR59_01025"/>
<dbReference type="Pfam" id="PF02872">
    <property type="entry name" value="5_nucleotid_C"/>
    <property type="match status" value="1"/>
</dbReference>
<dbReference type="GO" id="GO:0009166">
    <property type="term" value="P:nucleotide catabolic process"/>
    <property type="evidence" value="ECO:0007669"/>
    <property type="project" value="InterPro"/>
</dbReference>
<sequence length="517" mass="58203">MKLTILTTSDTHGYLAPTNYVKPNANMPFGLEKAATVIKKEQEKAENTLILDDGDFLEGSPLAYYQAEVENTKSPTAINDAFSTIDYDFGTVGNHEFNYGQDYLKQAIKQSKRQFVSANILDQDGNPALAKPYAIKQFGDLKVGVLGLTTQSVDAWENKASVKNLNFISALEAAKRYVPKMCKEADIVVILYHGGFERDLKTGHPNDKIDGENEAYEILKEVPGIDVMATGHQHRMLAGKLFGVPYVQPGHRGNYVGRIQLNIEKENGKYKVVKSNQKIIKTGDERPNPETKKIIAPTEKKVEKWLSEPLAHIDGSMHYDDPFQVRTHGNAFVNFIQKVQMETMGCDLSTTALFSNESRGFENPITMRNIITNYVYPNTLALLEITGADLKAALEKTAEYFTIKNNKIIVDPKYHHPKIRDYNYDMYAGVDYTIKVSNPVGKRIINPTYHGKPVTNKMKLKIVLNAYRAVGGGHYPMYNEDKVIKYNTITMSNLIAAYLKHHPEIKADQTHNFKVIK</sequence>
<dbReference type="InterPro" id="IPR008334">
    <property type="entry name" value="5'-Nucleotdase_C"/>
</dbReference>
<dbReference type="GO" id="GO:0000166">
    <property type="term" value="F:nucleotide binding"/>
    <property type="evidence" value="ECO:0007669"/>
    <property type="project" value="UniProtKB-KW"/>
</dbReference>
<dbReference type="RefSeq" id="WP_056997546.1">
    <property type="nucleotide sequence ID" value="NZ_FUXS01000006.1"/>
</dbReference>
<accession>A0A0R2JTQ9</accession>
<gene>
    <name evidence="5" type="ORF">IV52_GL000020</name>
</gene>
<keyword evidence="2" id="KW-0547">Nucleotide-binding</keyword>
<dbReference type="GO" id="GO:0046872">
    <property type="term" value="F:metal ion binding"/>
    <property type="evidence" value="ECO:0007669"/>
    <property type="project" value="InterPro"/>
</dbReference>
<dbReference type="PRINTS" id="PR01607">
    <property type="entry name" value="APYRASEFAMLY"/>
</dbReference>
<dbReference type="PANTHER" id="PTHR11575">
    <property type="entry name" value="5'-NUCLEOTIDASE-RELATED"/>
    <property type="match status" value="1"/>
</dbReference>
<comment type="caution">
    <text evidence="5">The sequence shown here is derived from an EMBL/GenBank/DDBJ whole genome shotgun (WGS) entry which is preliminary data.</text>
</comment>
<comment type="similarity">
    <text evidence="2">Belongs to the 5'-nucleotidase family.</text>
</comment>
<protein>
    <submittedName>
        <fullName evidence="5">Uncharacterized protein</fullName>
    </submittedName>
</protein>
<keyword evidence="2" id="KW-0378">Hydrolase</keyword>
<dbReference type="InterPro" id="IPR036907">
    <property type="entry name" value="5'-Nucleotdase_C_sf"/>
</dbReference>
<dbReference type="SUPFAM" id="SSF55816">
    <property type="entry name" value="5'-nucleotidase (syn. UDP-sugar hydrolase), C-terminal domain"/>
    <property type="match status" value="1"/>
</dbReference>
<dbReference type="PANTHER" id="PTHR11575:SF6">
    <property type="entry name" value="2',3'-CYCLIC-NUCLEOTIDE 2'-PHOSPHODIESTERASE_3'-NUCLEOTIDASE"/>
    <property type="match status" value="1"/>
</dbReference>
<dbReference type="GO" id="GO:0016788">
    <property type="term" value="F:hydrolase activity, acting on ester bonds"/>
    <property type="evidence" value="ECO:0007669"/>
    <property type="project" value="InterPro"/>
</dbReference>
<dbReference type="EMBL" id="JQBT01000010">
    <property type="protein sequence ID" value="KRN80446.1"/>
    <property type="molecule type" value="Genomic_DNA"/>
</dbReference>
<dbReference type="Pfam" id="PF00149">
    <property type="entry name" value="Metallophos"/>
    <property type="match status" value="1"/>
</dbReference>
<dbReference type="GeneID" id="61249462"/>
<feature type="domain" description="5'-Nucleotidase C-terminal" evidence="4">
    <location>
        <begin position="326"/>
        <end position="479"/>
    </location>
</feature>
<evidence type="ECO:0000256" key="1">
    <source>
        <dbReference type="ARBA" id="ARBA00022729"/>
    </source>
</evidence>
<dbReference type="PROSITE" id="PS00786">
    <property type="entry name" value="5_NUCLEOTIDASE_2"/>
    <property type="match status" value="1"/>
</dbReference>
<dbReference type="InterPro" id="IPR029052">
    <property type="entry name" value="Metallo-depent_PP-like"/>
</dbReference>
<evidence type="ECO:0000313" key="6">
    <source>
        <dbReference type="Proteomes" id="UP000051565"/>
    </source>
</evidence>
<dbReference type="InterPro" id="IPR006179">
    <property type="entry name" value="5_nucleotidase/apyrase"/>
</dbReference>
<organism evidence="5 6">
    <name type="scientific">Fructilactobacillus lindneri DSM 20690 = JCM 11027</name>
    <dbReference type="NCBI Taxonomy" id="1122148"/>
    <lineage>
        <taxon>Bacteria</taxon>
        <taxon>Bacillati</taxon>
        <taxon>Bacillota</taxon>
        <taxon>Bacilli</taxon>
        <taxon>Lactobacillales</taxon>
        <taxon>Lactobacillaceae</taxon>
        <taxon>Fructilactobacillus</taxon>
    </lineage>
</organism>
<name>A0A0R2JTQ9_9LACO</name>
<dbReference type="InterPro" id="IPR006146">
    <property type="entry name" value="5'-Nucleotdase_CS"/>
</dbReference>
<dbReference type="Proteomes" id="UP000051565">
    <property type="component" value="Unassembled WGS sequence"/>
</dbReference>
<evidence type="ECO:0000259" key="3">
    <source>
        <dbReference type="Pfam" id="PF00149"/>
    </source>
</evidence>
<reference evidence="5 6" key="1">
    <citation type="journal article" date="2015" name="Genome Announc.">
        <title>Expanding the biotechnology potential of lactobacilli through comparative genomics of 213 strains and associated genera.</title>
        <authorList>
            <person name="Sun Z."/>
            <person name="Harris H.M."/>
            <person name="McCann A."/>
            <person name="Guo C."/>
            <person name="Argimon S."/>
            <person name="Zhang W."/>
            <person name="Yang X."/>
            <person name="Jeffery I.B."/>
            <person name="Cooney J.C."/>
            <person name="Kagawa T.F."/>
            <person name="Liu W."/>
            <person name="Song Y."/>
            <person name="Salvetti E."/>
            <person name="Wrobel A."/>
            <person name="Rasinkangas P."/>
            <person name="Parkhill J."/>
            <person name="Rea M.C."/>
            <person name="O'Sullivan O."/>
            <person name="Ritari J."/>
            <person name="Douillard F.P."/>
            <person name="Paul Ross R."/>
            <person name="Yang R."/>
            <person name="Briner A.E."/>
            <person name="Felis G.E."/>
            <person name="de Vos W.M."/>
            <person name="Barrangou R."/>
            <person name="Klaenhammer T.R."/>
            <person name="Caufield P.W."/>
            <person name="Cui Y."/>
            <person name="Zhang H."/>
            <person name="O'Toole P.W."/>
        </authorList>
    </citation>
    <scope>NUCLEOTIDE SEQUENCE [LARGE SCALE GENOMIC DNA]</scope>
    <source>
        <strain evidence="5 6">DSM 20690</strain>
    </source>
</reference>
<dbReference type="Gene3D" id="3.90.780.10">
    <property type="entry name" value="5'-Nucleotidase, C-terminal domain"/>
    <property type="match status" value="1"/>
</dbReference>
<dbReference type="InterPro" id="IPR004843">
    <property type="entry name" value="Calcineurin-like_PHP"/>
</dbReference>
<dbReference type="SUPFAM" id="SSF56300">
    <property type="entry name" value="Metallo-dependent phosphatases"/>
    <property type="match status" value="1"/>
</dbReference>
<feature type="domain" description="Calcineurin-like phosphoesterase" evidence="3">
    <location>
        <begin position="4"/>
        <end position="235"/>
    </location>
</feature>
<dbReference type="PATRIC" id="fig|1122148.6.peg.25"/>
<dbReference type="OrthoDB" id="9801679at2"/>
<dbReference type="AlphaFoldDB" id="A0A0R2JTQ9"/>
<evidence type="ECO:0000313" key="5">
    <source>
        <dbReference type="EMBL" id="KRN80446.1"/>
    </source>
</evidence>
<dbReference type="GO" id="GO:0030288">
    <property type="term" value="C:outer membrane-bounded periplasmic space"/>
    <property type="evidence" value="ECO:0007669"/>
    <property type="project" value="TreeGrafter"/>
</dbReference>
<proteinExistence type="inferred from homology"/>
<dbReference type="Gene3D" id="3.60.21.10">
    <property type="match status" value="1"/>
</dbReference>
<evidence type="ECO:0000259" key="4">
    <source>
        <dbReference type="Pfam" id="PF02872"/>
    </source>
</evidence>
<keyword evidence="1" id="KW-0732">Signal</keyword>